<dbReference type="Proteomes" id="UP000287605">
    <property type="component" value="Unassembled WGS sequence"/>
</dbReference>
<dbReference type="GO" id="GO:0006633">
    <property type="term" value="P:fatty acid biosynthetic process"/>
    <property type="evidence" value="ECO:0007669"/>
    <property type="project" value="InterPro"/>
</dbReference>
<dbReference type="InterPro" id="IPR012116">
    <property type="entry name" value="Gly_reductase_pC_asu"/>
</dbReference>
<evidence type="ECO:0000256" key="1">
    <source>
        <dbReference type="PIRSR" id="PIRSR036593-50"/>
    </source>
</evidence>
<reference evidence="2 3" key="1">
    <citation type="submission" date="2017-05" db="EMBL/GenBank/DDBJ databases">
        <title>Vagococcus spp. assemblies.</title>
        <authorList>
            <person name="Gulvik C.A."/>
        </authorList>
    </citation>
    <scope>NUCLEOTIDE SEQUENCE [LARGE SCALE GENOMIC DNA]</scope>
    <source>
        <strain evidence="2 3">CCUG 51432</strain>
    </source>
</reference>
<dbReference type="EMBL" id="NGKA01000001">
    <property type="protein sequence ID" value="RSU15741.1"/>
    <property type="molecule type" value="Genomic_DNA"/>
</dbReference>
<dbReference type="Gene3D" id="3.40.718.10">
    <property type="entry name" value="Isopropylmalate Dehydrogenase"/>
    <property type="match status" value="1"/>
</dbReference>
<comment type="caution">
    <text evidence="2">The sequence shown here is derived from an EMBL/GenBank/DDBJ whole genome shotgun (WGS) entry which is preliminary data.</text>
</comment>
<dbReference type="PIRSF" id="PIRSF036593">
    <property type="entry name" value="GrdD"/>
    <property type="match status" value="1"/>
</dbReference>
<sequence length="385" mass="41633">MSNQVKKTIKKVFEEVATAIETGKMEDRIKIGLTIDGSELGFGVMKEAAYQIKKENMFDVVIIGSNQEWAEDFEHVSTTDCQKDAYAVMEEMLESGELQGCVTLHYNFPIGVSTVGKVLTPAFGREMLIATTTGTTSTLRNEAMVLNAINGIIAAKAIGIEMPKIGILNVDGAKTVERSLYSLKENGYDIHFGESARADGGSVLRGNDLLTGSADVVVTDSLTGNVLTKLFSSYSSGGTYEVLGSGYGPGIGANYDKNICIISRTSGAPVIANALEYAYQLAKGKLSEISRKEYQEAEKAGLKKICEELRLSSGPKEESVAAPEKQIVTEEISGIDVMELEDAVSVLWKENIYAESGMGCTGPVILVNEQWIESAEQLLKKEKFL</sequence>
<keyword evidence="3" id="KW-1185">Reference proteome</keyword>
<protein>
    <submittedName>
        <fullName evidence="2">Glycine reductase</fullName>
    </submittedName>
</protein>
<dbReference type="NCBIfam" id="NF040747">
    <property type="entry name" value="reduct_C_alpha"/>
    <property type="match status" value="1"/>
</dbReference>
<dbReference type="OrthoDB" id="9769886at2"/>
<gene>
    <name evidence="2" type="ORF">CBF29_01330</name>
</gene>
<accession>A0A430B600</accession>
<dbReference type="InterPro" id="IPR003664">
    <property type="entry name" value="FA_synthesis"/>
</dbReference>
<organism evidence="2 3">
    <name type="scientific">Vagococcus elongatus</name>
    <dbReference type="NCBI Taxonomy" id="180344"/>
    <lineage>
        <taxon>Bacteria</taxon>
        <taxon>Bacillati</taxon>
        <taxon>Bacillota</taxon>
        <taxon>Bacilli</taxon>
        <taxon>Lactobacillales</taxon>
        <taxon>Enterococcaceae</taxon>
        <taxon>Vagococcus</taxon>
    </lineage>
</organism>
<feature type="active site" evidence="1">
    <location>
        <position position="360"/>
    </location>
</feature>
<evidence type="ECO:0000313" key="2">
    <source>
        <dbReference type="EMBL" id="RSU15741.1"/>
    </source>
</evidence>
<evidence type="ECO:0000313" key="3">
    <source>
        <dbReference type="Proteomes" id="UP000287605"/>
    </source>
</evidence>
<dbReference type="SUPFAM" id="SSF53659">
    <property type="entry name" value="Isocitrate/Isopropylmalate dehydrogenase-like"/>
    <property type="match status" value="1"/>
</dbReference>
<dbReference type="GO" id="GO:0016747">
    <property type="term" value="F:acyltransferase activity, transferring groups other than amino-acyl groups"/>
    <property type="evidence" value="ECO:0007669"/>
    <property type="project" value="InterPro"/>
</dbReference>
<dbReference type="Pfam" id="PF02504">
    <property type="entry name" value="FA_synthesis"/>
    <property type="match status" value="1"/>
</dbReference>
<name>A0A430B600_9ENTE</name>
<proteinExistence type="predicted"/>
<dbReference type="RefSeq" id="WP_126806466.1">
    <property type="nucleotide sequence ID" value="NZ_NGKA01000001.1"/>
</dbReference>
<dbReference type="AlphaFoldDB" id="A0A430B600"/>